<dbReference type="Proteomes" id="UP001562065">
    <property type="component" value="Unassembled WGS sequence"/>
</dbReference>
<proteinExistence type="predicted"/>
<evidence type="ECO:0000313" key="3">
    <source>
        <dbReference type="Proteomes" id="UP001562065"/>
    </source>
</evidence>
<protein>
    <submittedName>
        <fullName evidence="2">TadE/TadG family type IV pilus assembly protein</fullName>
    </submittedName>
</protein>
<dbReference type="EMBL" id="JBGCUO010000001">
    <property type="protein sequence ID" value="MEY1660569.1"/>
    <property type="molecule type" value="Genomic_DNA"/>
</dbReference>
<keyword evidence="3" id="KW-1185">Reference proteome</keyword>
<sequence>MAIKHQHKAVPPNAGQQRGVVVLEFLILFPLIIGLVYAAAVYGVLFSWQVRMQIAVDRASAAALWVERSTDHSTPVDGAVALANLAMTGAAGPGGAPAVGHLPEFLGGIATPACAPHGELIRCALKVELETGGCEGVPGAMAVQEGPRQLGFFGGFPPMPGCLSAAATVSI</sequence>
<organism evidence="2 3">
    <name type="scientific">Isoalcanivorax beigongshangi</name>
    <dbReference type="NCBI Taxonomy" id="3238810"/>
    <lineage>
        <taxon>Bacteria</taxon>
        <taxon>Pseudomonadati</taxon>
        <taxon>Pseudomonadota</taxon>
        <taxon>Gammaproteobacteria</taxon>
        <taxon>Oceanospirillales</taxon>
        <taxon>Alcanivoracaceae</taxon>
        <taxon>Isoalcanivorax</taxon>
    </lineage>
</organism>
<reference evidence="2 3" key="1">
    <citation type="submission" date="2024-07" db="EMBL/GenBank/DDBJ databases">
        <authorList>
            <person name="Ren Q."/>
        </authorList>
    </citation>
    <scope>NUCLEOTIDE SEQUENCE [LARGE SCALE GENOMIC DNA]</scope>
    <source>
        <strain evidence="2 3">REN37</strain>
    </source>
</reference>
<keyword evidence="1" id="KW-0812">Transmembrane</keyword>
<evidence type="ECO:0000256" key="1">
    <source>
        <dbReference type="SAM" id="Phobius"/>
    </source>
</evidence>
<feature type="transmembrane region" description="Helical" evidence="1">
    <location>
        <begin position="20"/>
        <end position="45"/>
    </location>
</feature>
<gene>
    <name evidence="2" type="ORF">AB5I84_00235</name>
</gene>
<dbReference type="RefSeq" id="WP_369453817.1">
    <property type="nucleotide sequence ID" value="NZ_JBGCUO010000001.1"/>
</dbReference>
<comment type="caution">
    <text evidence="2">The sequence shown here is derived from an EMBL/GenBank/DDBJ whole genome shotgun (WGS) entry which is preliminary data.</text>
</comment>
<keyword evidence="1" id="KW-1133">Transmembrane helix</keyword>
<keyword evidence="1" id="KW-0472">Membrane</keyword>
<evidence type="ECO:0000313" key="2">
    <source>
        <dbReference type="EMBL" id="MEY1660569.1"/>
    </source>
</evidence>
<accession>A0ABV4ACK1</accession>
<name>A0ABV4ACK1_9GAMM</name>